<gene>
    <name evidence="1" type="ORF">CERSUDRAFT_101549</name>
</gene>
<organism evidence="1 2">
    <name type="scientific">Ceriporiopsis subvermispora (strain B)</name>
    <name type="common">White-rot fungus</name>
    <name type="synonym">Gelatoporia subvermispora</name>
    <dbReference type="NCBI Taxonomy" id="914234"/>
    <lineage>
        <taxon>Eukaryota</taxon>
        <taxon>Fungi</taxon>
        <taxon>Dikarya</taxon>
        <taxon>Basidiomycota</taxon>
        <taxon>Agaricomycotina</taxon>
        <taxon>Agaricomycetes</taxon>
        <taxon>Polyporales</taxon>
        <taxon>Gelatoporiaceae</taxon>
        <taxon>Gelatoporia</taxon>
    </lineage>
</organism>
<dbReference type="HOGENOM" id="CLU_2830987_0_0_1"/>
<dbReference type="Proteomes" id="UP000016930">
    <property type="component" value="Unassembled WGS sequence"/>
</dbReference>
<protein>
    <submittedName>
        <fullName evidence="1">Uncharacterized protein</fullName>
    </submittedName>
</protein>
<reference evidence="1 2" key="1">
    <citation type="journal article" date="2012" name="Proc. Natl. Acad. Sci. U.S.A.">
        <title>Comparative genomics of Ceriporiopsis subvermispora and Phanerochaete chrysosporium provide insight into selective ligninolysis.</title>
        <authorList>
            <person name="Fernandez-Fueyo E."/>
            <person name="Ruiz-Duenas F.J."/>
            <person name="Ferreira P."/>
            <person name="Floudas D."/>
            <person name="Hibbett D.S."/>
            <person name="Canessa P."/>
            <person name="Larrondo L.F."/>
            <person name="James T.Y."/>
            <person name="Seelenfreund D."/>
            <person name="Lobos S."/>
            <person name="Polanco R."/>
            <person name="Tello M."/>
            <person name="Honda Y."/>
            <person name="Watanabe T."/>
            <person name="Watanabe T."/>
            <person name="Ryu J.S."/>
            <person name="Kubicek C.P."/>
            <person name="Schmoll M."/>
            <person name="Gaskell J."/>
            <person name="Hammel K.E."/>
            <person name="St John F.J."/>
            <person name="Vanden Wymelenberg A."/>
            <person name="Sabat G."/>
            <person name="Splinter BonDurant S."/>
            <person name="Syed K."/>
            <person name="Yadav J.S."/>
            <person name="Doddapaneni H."/>
            <person name="Subramanian V."/>
            <person name="Lavin J.L."/>
            <person name="Oguiza J.A."/>
            <person name="Perez G."/>
            <person name="Pisabarro A.G."/>
            <person name="Ramirez L."/>
            <person name="Santoyo F."/>
            <person name="Master E."/>
            <person name="Coutinho P.M."/>
            <person name="Henrissat B."/>
            <person name="Lombard V."/>
            <person name="Magnuson J.K."/>
            <person name="Kuees U."/>
            <person name="Hori C."/>
            <person name="Igarashi K."/>
            <person name="Samejima M."/>
            <person name="Held B.W."/>
            <person name="Barry K.W."/>
            <person name="LaButti K.M."/>
            <person name="Lapidus A."/>
            <person name="Lindquist E.A."/>
            <person name="Lucas S.M."/>
            <person name="Riley R."/>
            <person name="Salamov A.A."/>
            <person name="Hoffmeister D."/>
            <person name="Schwenk D."/>
            <person name="Hadar Y."/>
            <person name="Yarden O."/>
            <person name="de Vries R.P."/>
            <person name="Wiebenga A."/>
            <person name="Stenlid J."/>
            <person name="Eastwood D."/>
            <person name="Grigoriev I.V."/>
            <person name="Berka R.M."/>
            <person name="Blanchette R.A."/>
            <person name="Kersten P."/>
            <person name="Martinez A.T."/>
            <person name="Vicuna R."/>
            <person name="Cullen D."/>
        </authorList>
    </citation>
    <scope>NUCLEOTIDE SEQUENCE [LARGE SCALE GENOMIC DNA]</scope>
    <source>
        <strain evidence="1 2">B</strain>
    </source>
</reference>
<dbReference type="AlphaFoldDB" id="M2P536"/>
<keyword evidence="2" id="KW-1185">Reference proteome</keyword>
<evidence type="ECO:0000313" key="2">
    <source>
        <dbReference type="Proteomes" id="UP000016930"/>
    </source>
</evidence>
<evidence type="ECO:0000313" key="1">
    <source>
        <dbReference type="EMBL" id="EMD30324.1"/>
    </source>
</evidence>
<proteinExistence type="predicted"/>
<dbReference type="EMBL" id="KB446322">
    <property type="protein sequence ID" value="EMD30324.1"/>
    <property type="molecule type" value="Genomic_DNA"/>
</dbReference>
<sequence length="66" mass="7430">MLWPATTFLRRRACIGTANGRERSLAGRRNVYISKFGTVDLKADVGLLIERIVALLTYNSQLYDIA</sequence>
<name>M2P536_CERS8</name>
<accession>M2P536</accession>